<keyword evidence="4" id="KW-0547">Nucleotide-binding</keyword>
<dbReference type="SUPFAM" id="SSF52540">
    <property type="entry name" value="P-loop containing nucleoside triphosphate hydrolases"/>
    <property type="match status" value="1"/>
</dbReference>
<dbReference type="GO" id="GO:0007165">
    <property type="term" value="P:signal transduction"/>
    <property type="evidence" value="ECO:0007669"/>
    <property type="project" value="TreeGrafter"/>
</dbReference>
<dbReference type="Ensembl" id="ENSPCLT00000023345.1">
    <property type="protein sequence ID" value="ENSPCLP00000017498.1"/>
    <property type="gene ID" value="ENSPCLG00000014581.1"/>
</dbReference>
<dbReference type="SMART" id="SM00173">
    <property type="entry name" value="RAS"/>
    <property type="match status" value="1"/>
</dbReference>
<dbReference type="InterPro" id="IPR052236">
    <property type="entry name" value="Small_GTPase_RasD"/>
</dbReference>
<dbReference type="CDD" id="cd04143">
    <property type="entry name" value="Rhes_like"/>
    <property type="match status" value="1"/>
</dbReference>
<comment type="subcellular location">
    <subcellularLocation>
        <location evidence="1">Cell membrane</location>
        <topology evidence="1">Lipid-anchor</topology>
    </subcellularLocation>
</comment>
<dbReference type="GO" id="GO:0005525">
    <property type="term" value="F:GTP binding"/>
    <property type="evidence" value="ECO:0007669"/>
    <property type="project" value="UniProtKB-KW"/>
</dbReference>
<evidence type="ECO:0000256" key="5">
    <source>
        <dbReference type="ARBA" id="ARBA00023134"/>
    </source>
</evidence>
<dbReference type="PANTHER" id="PTHR46149:SF4">
    <property type="entry name" value="DEXAMETHASONE-INDUCED RAS-RELATED PROTEIN 1"/>
    <property type="match status" value="1"/>
</dbReference>
<dbReference type="Proteomes" id="UP000472261">
    <property type="component" value="Unplaced"/>
</dbReference>
<dbReference type="NCBIfam" id="TIGR00231">
    <property type="entry name" value="small_GTP"/>
    <property type="match status" value="1"/>
</dbReference>
<keyword evidence="3" id="KW-0488">Methylation</keyword>
<dbReference type="PROSITE" id="PS51421">
    <property type="entry name" value="RAS"/>
    <property type="match status" value="1"/>
</dbReference>
<dbReference type="Pfam" id="PF00071">
    <property type="entry name" value="Ras"/>
    <property type="match status" value="1"/>
</dbReference>
<keyword evidence="8" id="KW-0636">Prenylation</keyword>
<name>A0A669QGZ1_PHACC</name>
<sequence length="609" mass="65470">MLQVELPLFGTTFKHRLLQSRCVCLFEHPQRCCSSKVSQSHLSPVRASRRQEHPCIPTSIILHRPGGCGSGVQPCPPRGGSGGRLSPSRAGALGRALAGAGGAAGGGVRAGAGMGSGWGEGQVGVGMGIGSGWAESGIGSSRDWARDRAEEGAEDGLVSAWGSRARVGIPTKSTKSPFQGCSTWRHPDSRLPLLRCAPNSPKSAISASYPTHGTVSAKRSRAAAPRGLCSASRTLRSPSGAGGSPRPAPTAAPPAGRNRAVCGAGRGGTDSAPGRDAPRGGRCILHITRRPRACRAQSGLPAWEREGPSSRAHLAFLLLILSAQAALRPASMKLAAMIKKMCPSEAELSIPAKNCYRMVILGSSKVGKTAIVSRFLTGRFEEQYTPTIEDFHRKFYSIRGEVYQLDILDTSGNHPFPAMRRLSILTGDVFILVFSLDNRDSFEEVQRLKQQILETKSCLKNKTKENIEVPLVICGNKGDRDFYREVQPREIEQLVGTDPKKCAYFEISAKKNSSLDQMFQALFAMAKLPSEMSPDLHRKVSVQYCDILHKKALKGKKLLKEGGRGSTEEAYGVVAPFARRPSVHSDLMYIREKAIGGGHGKEKDRCVIS</sequence>
<dbReference type="FunFam" id="3.40.50.300:FF:000475">
    <property type="entry name" value="GTP-binding protein Rhes"/>
    <property type="match status" value="1"/>
</dbReference>
<reference evidence="11" key="1">
    <citation type="submission" date="2025-08" db="UniProtKB">
        <authorList>
            <consortium name="Ensembl"/>
        </authorList>
    </citation>
    <scope>IDENTIFICATION</scope>
</reference>
<evidence type="ECO:0000313" key="11">
    <source>
        <dbReference type="Ensembl" id="ENSPCLP00000017498.1"/>
    </source>
</evidence>
<dbReference type="GO" id="GO:0003924">
    <property type="term" value="F:GTPase activity"/>
    <property type="evidence" value="ECO:0007669"/>
    <property type="project" value="InterPro"/>
</dbReference>
<comment type="similarity">
    <text evidence="9">Belongs to the small GTPase superfamily. RasD family.</text>
</comment>
<evidence type="ECO:0000256" key="9">
    <source>
        <dbReference type="ARBA" id="ARBA00038061"/>
    </source>
</evidence>
<proteinExistence type="inferred from homology"/>
<evidence type="ECO:0000256" key="7">
    <source>
        <dbReference type="ARBA" id="ARBA00023288"/>
    </source>
</evidence>
<dbReference type="AlphaFoldDB" id="A0A669QGZ1"/>
<dbReference type="Gene3D" id="3.40.50.300">
    <property type="entry name" value="P-loop containing nucleotide triphosphate hydrolases"/>
    <property type="match status" value="1"/>
</dbReference>
<keyword evidence="5" id="KW-0342">GTP-binding</keyword>
<dbReference type="InterPro" id="IPR005225">
    <property type="entry name" value="Small_GTP-bd"/>
</dbReference>
<dbReference type="SMART" id="SM00176">
    <property type="entry name" value="RAN"/>
    <property type="match status" value="1"/>
</dbReference>
<evidence type="ECO:0000256" key="2">
    <source>
        <dbReference type="ARBA" id="ARBA00022475"/>
    </source>
</evidence>
<dbReference type="GO" id="GO:0005886">
    <property type="term" value="C:plasma membrane"/>
    <property type="evidence" value="ECO:0007669"/>
    <property type="project" value="UniProtKB-SubCell"/>
</dbReference>
<dbReference type="PROSITE" id="PS51419">
    <property type="entry name" value="RAB"/>
    <property type="match status" value="1"/>
</dbReference>
<evidence type="ECO:0000256" key="3">
    <source>
        <dbReference type="ARBA" id="ARBA00022481"/>
    </source>
</evidence>
<dbReference type="GO" id="GO:0005737">
    <property type="term" value="C:cytoplasm"/>
    <property type="evidence" value="ECO:0007669"/>
    <property type="project" value="TreeGrafter"/>
</dbReference>
<protein>
    <submittedName>
        <fullName evidence="11">Ras related dexamethasone induced 1</fullName>
    </submittedName>
</protein>
<dbReference type="PANTHER" id="PTHR46149">
    <property type="entry name" value="MIP08469P"/>
    <property type="match status" value="1"/>
</dbReference>
<dbReference type="InterPro" id="IPR027417">
    <property type="entry name" value="P-loop_NTPase"/>
</dbReference>
<dbReference type="InterPro" id="IPR001806">
    <property type="entry name" value="Small_GTPase"/>
</dbReference>
<accession>A0A669QGZ1</accession>
<keyword evidence="2" id="KW-1003">Cell membrane</keyword>
<dbReference type="SMART" id="SM00174">
    <property type="entry name" value="RHO"/>
    <property type="match status" value="1"/>
</dbReference>
<evidence type="ECO:0000256" key="6">
    <source>
        <dbReference type="ARBA" id="ARBA00023136"/>
    </source>
</evidence>
<dbReference type="PROSITE" id="PS51420">
    <property type="entry name" value="RHO"/>
    <property type="match status" value="1"/>
</dbReference>
<evidence type="ECO:0000256" key="4">
    <source>
        <dbReference type="ARBA" id="ARBA00022741"/>
    </source>
</evidence>
<dbReference type="SMART" id="SM00175">
    <property type="entry name" value="RAB"/>
    <property type="match status" value="1"/>
</dbReference>
<evidence type="ECO:0000256" key="1">
    <source>
        <dbReference type="ARBA" id="ARBA00004193"/>
    </source>
</evidence>
<evidence type="ECO:0000313" key="12">
    <source>
        <dbReference type="Proteomes" id="UP000472261"/>
    </source>
</evidence>
<evidence type="ECO:0000256" key="10">
    <source>
        <dbReference type="SAM" id="MobiDB-lite"/>
    </source>
</evidence>
<reference evidence="11" key="2">
    <citation type="submission" date="2025-09" db="UniProtKB">
        <authorList>
            <consortium name="Ensembl"/>
        </authorList>
    </citation>
    <scope>IDENTIFICATION</scope>
</reference>
<keyword evidence="6" id="KW-0472">Membrane</keyword>
<keyword evidence="12" id="KW-1185">Reference proteome</keyword>
<organism evidence="11 12">
    <name type="scientific">Phasianus colchicus</name>
    <name type="common">Common pheasant</name>
    <dbReference type="NCBI Taxonomy" id="9054"/>
    <lineage>
        <taxon>Eukaryota</taxon>
        <taxon>Metazoa</taxon>
        <taxon>Chordata</taxon>
        <taxon>Craniata</taxon>
        <taxon>Vertebrata</taxon>
        <taxon>Euteleostomi</taxon>
        <taxon>Archelosauria</taxon>
        <taxon>Archosauria</taxon>
        <taxon>Dinosauria</taxon>
        <taxon>Saurischia</taxon>
        <taxon>Theropoda</taxon>
        <taxon>Coelurosauria</taxon>
        <taxon>Aves</taxon>
        <taxon>Neognathae</taxon>
        <taxon>Galloanserae</taxon>
        <taxon>Galliformes</taxon>
        <taxon>Phasianidae</taxon>
        <taxon>Phasianinae</taxon>
        <taxon>Phasianus</taxon>
    </lineage>
</organism>
<evidence type="ECO:0000256" key="8">
    <source>
        <dbReference type="ARBA" id="ARBA00023289"/>
    </source>
</evidence>
<keyword evidence="7" id="KW-0449">Lipoprotein</keyword>
<feature type="compositionally biased region" description="Polar residues" evidence="10">
    <location>
        <begin position="202"/>
        <end position="214"/>
    </location>
</feature>
<feature type="region of interest" description="Disordered" evidence="10">
    <location>
        <begin position="202"/>
        <end position="257"/>
    </location>
</feature>
<dbReference type="PRINTS" id="PR00449">
    <property type="entry name" value="RASTRNSFRMNG"/>
</dbReference>
<dbReference type="GO" id="GO:0031681">
    <property type="term" value="F:G-protein beta-subunit binding"/>
    <property type="evidence" value="ECO:0007669"/>
    <property type="project" value="TreeGrafter"/>
</dbReference>